<gene>
    <name evidence="2" type="ORF">GXW71_29830</name>
</gene>
<sequence length="148" mass="14720">MRLSVIAVSIASLAACAGTVGGNGAAPAASASYGPGFVARLSAIRGMEQFARVSLRCTGVLGLAAERGSAGNASVNAVQLAMDGETILRHMGQSASREVGLGQALADAELTAGRQFVDSPSNGDARMQAIRTCLELAQDVAATAGAGK</sequence>
<evidence type="ECO:0000256" key="1">
    <source>
        <dbReference type="SAM" id="SignalP"/>
    </source>
</evidence>
<accession>A0ABS5F7Q8</accession>
<feature type="signal peptide" evidence="1">
    <location>
        <begin position="1"/>
        <end position="17"/>
    </location>
</feature>
<dbReference type="PROSITE" id="PS51257">
    <property type="entry name" value="PROKAR_LIPOPROTEIN"/>
    <property type="match status" value="1"/>
</dbReference>
<reference evidence="3" key="1">
    <citation type="journal article" date="2021" name="Syst. Appl. Microbiol.">
        <title>Roseomonas hellenica sp. nov., isolated from roots of wild-growing Alkanna tinctoria.</title>
        <authorList>
            <person name="Rat A."/>
            <person name="Naranjo H.D."/>
            <person name="Lebbe L."/>
            <person name="Cnockaert M."/>
            <person name="Krigas N."/>
            <person name="Grigoriadou K."/>
            <person name="Maloupa E."/>
            <person name="Willems A."/>
        </authorList>
    </citation>
    <scope>NUCLEOTIDE SEQUENCE [LARGE SCALE GENOMIC DNA]</scope>
    <source>
        <strain evidence="3">LMG 31523</strain>
    </source>
</reference>
<protein>
    <recommendedName>
        <fullName evidence="4">Lipoprotein</fullName>
    </recommendedName>
</protein>
<evidence type="ECO:0000313" key="2">
    <source>
        <dbReference type="EMBL" id="MBR0668589.1"/>
    </source>
</evidence>
<proteinExistence type="predicted"/>
<keyword evidence="3" id="KW-1185">Reference proteome</keyword>
<organism evidence="2 3">
    <name type="scientific">Plastoroseomonas hellenica</name>
    <dbReference type="NCBI Taxonomy" id="2687306"/>
    <lineage>
        <taxon>Bacteria</taxon>
        <taxon>Pseudomonadati</taxon>
        <taxon>Pseudomonadota</taxon>
        <taxon>Alphaproteobacteria</taxon>
        <taxon>Acetobacterales</taxon>
        <taxon>Acetobacteraceae</taxon>
        <taxon>Plastoroseomonas</taxon>
    </lineage>
</organism>
<keyword evidence="1" id="KW-0732">Signal</keyword>
<feature type="chain" id="PRO_5045245955" description="Lipoprotein" evidence="1">
    <location>
        <begin position="18"/>
        <end position="148"/>
    </location>
</feature>
<dbReference type="RefSeq" id="WP_211856366.1">
    <property type="nucleotide sequence ID" value="NZ_JAAGBB010000062.1"/>
</dbReference>
<dbReference type="EMBL" id="JAAGBB010000062">
    <property type="protein sequence ID" value="MBR0668589.1"/>
    <property type="molecule type" value="Genomic_DNA"/>
</dbReference>
<dbReference type="Proteomes" id="UP001196870">
    <property type="component" value="Unassembled WGS sequence"/>
</dbReference>
<comment type="caution">
    <text evidence="2">The sequence shown here is derived from an EMBL/GenBank/DDBJ whole genome shotgun (WGS) entry which is preliminary data.</text>
</comment>
<name>A0ABS5F7Q8_9PROT</name>
<evidence type="ECO:0008006" key="4">
    <source>
        <dbReference type="Google" id="ProtNLM"/>
    </source>
</evidence>
<evidence type="ECO:0000313" key="3">
    <source>
        <dbReference type="Proteomes" id="UP001196870"/>
    </source>
</evidence>